<sequence>MLGRLAVTLVVSSFAACLASSRGGCSSLPALATMPFGDIVGVSKSRFEISYGSEFGIRRTPACPANHRPASTHELDGILGTGDIHRIRGSNQGSAGRFPLDVEPSSKLGKDTQVARDSHCGNGTGNKQHIDNRQRVYYTRVQPRPEIHIWRCNSSSQNLNES</sequence>
<evidence type="ECO:0000256" key="1">
    <source>
        <dbReference type="SAM" id="SignalP"/>
    </source>
</evidence>
<name>A0A1E7YMR3_9PROT</name>
<reference evidence="2 3" key="1">
    <citation type="submission" date="2016-06" db="EMBL/GenBank/DDBJ databases">
        <title>Gene turnover analysis identifies the evolutionary adaptation of the extremophile Acidithiobacillus caldus.</title>
        <authorList>
            <person name="Zhang X."/>
        </authorList>
    </citation>
    <scope>NUCLEOTIDE SEQUENCE [LARGE SCALE GENOMIC DNA]</scope>
    <source>
        <strain evidence="2 3">DX</strain>
    </source>
</reference>
<dbReference type="PROSITE" id="PS51257">
    <property type="entry name" value="PROKAR_LIPOPROTEIN"/>
    <property type="match status" value="1"/>
</dbReference>
<accession>A0A1E7YMR3</accession>
<feature type="chain" id="PRO_5009209052" description="Secreted protein" evidence="1">
    <location>
        <begin position="20"/>
        <end position="162"/>
    </location>
</feature>
<dbReference type="Proteomes" id="UP000175616">
    <property type="component" value="Unassembled WGS sequence"/>
</dbReference>
<evidence type="ECO:0008006" key="4">
    <source>
        <dbReference type="Google" id="ProtNLM"/>
    </source>
</evidence>
<proteinExistence type="predicted"/>
<dbReference type="AlphaFoldDB" id="A0A1E7YMR3"/>
<evidence type="ECO:0000313" key="2">
    <source>
        <dbReference type="EMBL" id="OFC35625.1"/>
    </source>
</evidence>
<keyword evidence="1" id="KW-0732">Signal</keyword>
<feature type="signal peptide" evidence="1">
    <location>
        <begin position="1"/>
        <end position="19"/>
    </location>
</feature>
<comment type="caution">
    <text evidence="2">The sequence shown here is derived from an EMBL/GenBank/DDBJ whole genome shotgun (WGS) entry which is preliminary data.</text>
</comment>
<organism evidence="2 3">
    <name type="scientific">Acidithiobacillus caldus</name>
    <dbReference type="NCBI Taxonomy" id="33059"/>
    <lineage>
        <taxon>Bacteria</taxon>
        <taxon>Pseudomonadati</taxon>
        <taxon>Pseudomonadota</taxon>
        <taxon>Acidithiobacillia</taxon>
        <taxon>Acidithiobacillales</taxon>
        <taxon>Acidithiobacillaceae</taxon>
        <taxon>Acidithiobacillus</taxon>
    </lineage>
</organism>
<gene>
    <name evidence="2" type="ORF">BAE27_07305</name>
</gene>
<evidence type="ECO:0000313" key="3">
    <source>
        <dbReference type="Proteomes" id="UP000175616"/>
    </source>
</evidence>
<dbReference type="EMBL" id="LZYE01000193">
    <property type="protein sequence ID" value="OFC35625.1"/>
    <property type="molecule type" value="Genomic_DNA"/>
</dbReference>
<protein>
    <recommendedName>
        <fullName evidence="4">Secreted protein</fullName>
    </recommendedName>
</protein>